<dbReference type="Gene3D" id="1.25.40.10">
    <property type="entry name" value="Tetratricopeptide repeat domain"/>
    <property type="match status" value="1"/>
</dbReference>
<sequence length="311" mass="35633">MRMKLKILFKETYTLSKVRIASPVSTYSYEEAMTFAGLNDSYFVPKPKPVVNDVKTQEPADKKDKKSKKEKSAKSSKSSKGAGETADLKALLPPKPEPIPEPEPSAPVFNEDEKPCFIIVDIELSEPINKKRDIEDLNKEEVLNQITQDMYEKYHQFLEENDTFTGKTIKQNFLKWLQNLGAYEIYLTSITKAATLVVTNKFKYKGSSEKNTKLYQNYIGEIFRICNDSEGNPDYWFDYAVYNLEIKSCDKAFECLQEALSKKSTHRYSLMVFGALLADKGQKEDAETCLLNLMVQEPRWLEGIIIITFGK</sequence>
<reference evidence="4" key="1">
    <citation type="journal article" date="2023" name="Insect Mol. Biol.">
        <title>Genome sequencing provides insights into the evolution of gene families encoding plant cell wall-degrading enzymes in longhorned beetles.</title>
        <authorList>
            <person name="Shin N.R."/>
            <person name="Okamura Y."/>
            <person name="Kirsch R."/>
            <person name="Pauchet Y."/>
        </authorList>
    </citation>
    <scope>NUCLEOTIDE SEQUENCE</scope>
    <source>
        <strain evidence="4">RBIC_L_NR</strain>
    </source>
</reference>
<gene>
    <name evidence="4" type="ORF">NQ314_020413</name>
</gene>
<feature type="compositionally biased region" description="Basic and acidic residues" evidence="3">
    <location>
        <begin position="55"/>
        <end position="64"/>
    </location>
</feature>
<accession>A0AAV8WLS6</accession>
<evidence type="ECO:0000313" key="4">
    <source>
        <dbReference type="EMBL" id="KAJ8927140.1"/>
    </source>
</evidence>
<evidence type="ECO:0000256" key="1">
    <source>
        <dbReference type="ARBA" id="ARBA00022737"/>
    </source>
</evidence>
<comment type="caution">
    <text evidence="4">The sequence shown here is derived from an EMBL/GenBank/DDBJ whole genome shotgun (WGS) entry which is preliminary data.</text>
</comment>
<evidence type="ECO:0000256" key="2">
    <source>
        <dbReference type="ARBA" id="ARBA00022803"/>
    </source>
</evidence>
<dbReference type="Proteomes" id="UP001162156">
    <property type="component" value="Unassembled WGS sequence"/>
</dbReference>
<dbReference type="InterPro" id="IPR052628">
    <property type="entry name" value="CFAP70"/>
</dbReference>
<evidence type="ECO:0000313" key="5">
    <source>
        <dbReference type="Proteomes" id="UP001162156"/>
    </source>
</evidence>
<dbReference type="GO" id="GO:0031514">
    <property type="term" value="C:motile cilium"/>
    <property type="evidence" value="ECO:0007669"/>
    <property type="project" value="TreeGrafter"/>
</dbReference>
<keyword evidence="5" id="KW-1185">Reference proteome</keyword>
<feature type="compositionally biased region" description="Pro residues" evidence="3">
    <location>
        <begin position="93"/>
        <end position="105"/>
    </location>
</feature>
<dbReference type="EMBL" id="JANEYF010005719">
    <property type="protein sequence ID" value="KAJ8927140.1"/>
    <property type="molecule type" value="Genomic_DNA"/>
</dbReference>
<dbReference type="InterPro" id="IPR011990">
    <property type="entry name" value="TPR-like_helical_dom_sf"/>
</dbReference>
<feature type="region of interest" description="Disordered" evidence="3">
    <location>
        <begin position="47"/>
        <end position="107"/>
    </location>
</feature>
<keyword evidence="2" id="KW-0802">TPR repeat</keyword>
<organism evidence="4 5">
    <name type="scientific">Rhamnusium bicolor</name>
    <dbReference type="NCBI Taxonomy" id="1586634"/>
    <lineage>
        <taxon>Eukaryota</taxon>
        <taxon>Metazoa</taxon>
        <taxon>Ecdysozoa</taxon>
        <taxon>Arthropoda</taxon>
        <taxon>Hexapoda</taxon>
        <taxon>Insecta</taxon>
        <taxon>Pterygota</taxon>
        <taxon>Neoptera</taxon>
        <taxon>Endopterygota</taxon>
        <taxon>Coleoptera</taxon>
        <taxon>Polyphaga</taxon>
        <taxon>Cucujiformia</taxon>
        <taxon>Chrysomeloidea</taxon>
        <taxon>Cerambycidae</taxon>
        <taxon>Lepturinae</taxon>
        <taxon>Rhagiini</taxon>
        <taxon>Rhamnusium</taxon>
    </lineage>
</organism>
<dbReference type="AlphaFoldDB" id="A0AAV8WLS6"/>
<dbReference type="GO" id="GO:0070062">
    <property type="term" value="C:extracellular exosome"/>
    <property type="evidence" value="ECO:0007669"/>
    <property type="project" value="TreeGrafter"/>
</dbReference>
<dbReference type="PANTHER" id="PTHR44314">
    <property type="entry name" value="CILIA- AND FLAGELLA-ASSOCIATED PROTEIN 70"/>
    <property type="match status" value="1"/>
</dbReference>
<feature type="compositionally biased region" description="Low complexity" evidence="3">
    <location>
        <begin position="75"/>
        <end position="84"/>
    </location>
</feature>
<name>A0AAV8WLS6_9CUCU</name>
<proteinExistence type="predicted"/>
<evidence type="ECO:0000256" key="3">
    <source>
        <dbReference type="SAM" id="MobiDB-lite"/>
    </source>
</evidence>
<dbReference type="PANTHER" id="PTHR44314:SF1">
    <property type="entry name" value="CILIA- AND FLAGELLA-ASSOCIATED PROTEIN 70"/>
    <property type="match status" value="1"/>
</dbReference>
<dbReference type="GO" id="GO:0060271">
    <property type="term" value="P:cilium assembly"/>
    <property type="evidence" value="ECO:0007669"/>
    <property type="project" value="TreeGrafter"/>
</dbReference>
<keyword evidence="1" id="KW-0677">Repeat</keyword>
<dbReference type="GO" id="GO:0003341">
    <property type="term" value="P:cilium movement"/>
    <property type="evidence" value="ECO:0007669"/>
    <property type="project" value="TreeGrafter"/>
</dbReference>
<protein>
    <submittedName>
        <fullName evidence="4">Uncharacterized protein</fullName>
    </submittedName>
</protein>
<dbReference type="SUPFAM" id="SSF48452">
    <property type="entry name" value="TPR-like"/>
    <property type="match status" value="1"/>
</dbReference>